<keyword evidence="3" id="KW-1185">Reference proteome</keyword>
<organism evidence="2 3">
    <name type="scientific">Aquilegia coerulea</name>
    <name type="common">Rocky mountain columbine</name>
    <dbReference type="NCBI Taxonomy" id="218851"/>
    <lineage>
        <taxon>Eukaryota</taxon>
        <taxon>Viridiplantae</taxon>
        <taxon>Streptophyta</taxon>
        <taxon>Embryophyta</taxon>
        <taxon>Tracheophyta</taxon>
        <taxon>Spermatophyta</taxon>
        <taxon>Magnoliopsida</taxon>
        <taxon>Ranunculales</taxon>
        <taxon>Ranunculaceae</taxon>
        <taxon>Thalictroideae</taxon>
        <taxon>Aquilegia</taxon>
    </lineage>
</organism>
<dbReference type="PANTHER" id="PTHR31672">
    <property type="entry name" value="BNACNNG10540D PROTEIN"/>
    <property type="match status" value="1"/>
</dbReference>
<dbReference type="SUPFAM" id="SSF81383">
    <property type="entry name" value="F-box domain"/>
    <property type="match status" value="1"/>
</dbReference>
<dbReference type="InterPro" id="IPR006527">
    <property type="entry name" value="F-box-assoc_dom_typ1"/>
</dbReference>
<dbReference type="InterPro" id="IPR050796">
    <property type="entry name" value="SCF_F-box_component"/>
</dbReference>
<reference evidence="2 3" key="1">
    <citation type="submission" date="2017-09" db="EMBL/GenBank/DDBJ databases">
        <title>WGS assembly of Aquilegia coerulea Goldsmith.</title>
        <authorList>
            <person name="Hodges S."/>
            <person name="Kramer E."/>
            <person name="Nordborg M."/>
            <person name="Tomkins J."/>
            <person name="Borevitz J."/>
            <person name="Derieg N."/>
            <person name="Yan J."/>
            <person name="Mihaltcheva S."/>
            <person name="Hayes R.D."/>
            <person name="Rokhsar D."/>
        </authorList>
    </citation>
    <scope>NUCLEOTIDE SEQUENCE [LARGE SCALE GENOMIC DNA]</scope>
    <source>
        <strain evidence="3">cv. Goldsmith</strain>
    </source>
</reference>
<dbReference type="Pfam" id="PF07734">
    <property type="entry name" value="FBA_1"/>
    <property type="match status" value="1"/>
</dbReference>
<dbReference type="CDD" id="cd22157">
    <property type="entry name" value="F-box_AtFBW1-like"/>
    <property type="match status" value="1"/>
</dbReference>
<evidence type="ECO:0000259" key="1">
    <source>
        <dbReference type="PROSITE" id="PS50181"/>
    </source>
</evidence>
<dbReference type="NCBIfam" id="TIGR01640">
    <property type="entry name" value="F_box_assoc_1"/>
    <property type="match status" value="1"/>
</dbReference>
<evidence type="ECO:0000313" key="2">
    <source>
        <dbReference type="EMBL" id="PIA31557.1"/>
    </source>
</evidence>
<dbReference type="InterPro" id="IPR001810">
    <property type="entry name" value="F-box_dom"/>
</dbReference>
<feature type="domain" description="F-box" evidence="1">
    <location>
        <begin position="1"/>
        <end position="44"/>
    </location>
</feature>
<dbReference type="STRING" id="218851.A0A2G5CL36"/>
<dbReference type="Proteomes" id="UP000230069">
    <property type="component" value="Unassembled WGS sequence"/>
</dbReference>
<dbReference type="AlphaFoldDB" id="A0A2G5CL36"/>
<protein>
    <recommendedName>
        <fullName evidence="1">F-box domain-containing protein</fullName>
    </recommendedName>
</protein>
<dbReference type="SMART" id="SM00256">
    <property type="entry name" value="FBOX"/>
    <property type="match status" value="1"/>
</dbReference>
<proteinExistence type="predicted"/>
<dbReference type="Pfam" id="PF00646">
    <property type="entry name" value="F-box"/>
    <property type="match status" value="1"/>
</dbReference>
<dbReference type="FunCoup" id="A0A2G5CL36">
    <property type="interactions" value="1498"/>
</dbReference>
<accession>A0A2G5CL36</accession>
<dbReference type="EMBL" id="KZ305066">
    <property type="protein sequence ID" value="PIA31556.1"/>
    <property type="molecule type" value="Genomic_DNA"/>
</dbReference>
<dbReference type="PANTHER" id="PTHR31672:SF13">
    <property type="entry name" value="F-BOX PROTEIN CPR30-LIKE"/>
    <property type="match status" value="1"/>
</dbReference>
<dbReference type="EMBL" id="KZ305066">
    <property type="protein sequence ID" value="PIA31557.1"/>
    <property type="molecule type" value="Genomic_DNA"/>
</dbReference>
<dbReference type="PROSITE" id="PS50181">
    <property type="entry name" value="FBOX"/>
    <property type="match status" value="1"/>
</dbReference>
<gene>
    <name evidence="2" type="ORF">AQUCO_04900096v1</name>
</gene>
<dbReference type="Gene3D" id="1.20.1280.50">
    <property type="match status" value="1"/>
</dbReference>
<sequence>MSNLLPNDIVTNILSRLPVKSVLRFRCVCKFWYSLINNPYFIKMHLNQTIENNNNTILLRTHQSKLYSIELDDNDQAIEIDYPTIEIKDYPDKAIYDTRSCFNVAGSCNGLLCIWNIDRDVFIWNPSTKEFKILPQTPNKLVQDYRDYSLEWDSYYGFGYDSNLDDYKVVKISQYYDNRAIEYFKSEVNVYTLRSNSWRRVDNMSIRIDSEDQVVPVYVNGNINWRGEDDMYGFPGVIVSFDLVHEIWRQHPQPEFKEKVIQLGVLGKNLCLLTDNSNQSDVWVMKDFGVKESWCKLFTIPKLMGMDPFFLEVVCFSKSGELLLNYRNRVLLLYNTKLEKTETLHIQGTPDSFMPITYEGSLVSLHSSTDVGNKKRKRQEFEVVYGLT</sequence>
<dbReference type="InterPro" id="IPR036047">
    <property type="entry name" value="F-box-like_dom_sf"/>
</dbReference>
<evidence type="ECO:0000313" key="3">
    <source>
        <dbReference type="Proteomes" id="UP000230069"/>
    </source>
</evidence>
<name>A0A2G5CL36_AQUCA</name>
<dbReference type="InterPro" id="IPR017451">
    <property type="entry name" value="F-box-assoc_interact_dom"/>
</dbReference>
<dbReference type="OrthoDB" id="591557at2759"/>